<organism evidence="1">
    <name type="scientific">Spironucleus salmonicida</name>
    <dbReference type="NCBI Taxonomy" id="348837"/>
    <lineage>
        <taxon>Eukaryota</taxon>
        <taxon>Metamonada</taxon>
        <taxon>Diplomonadida</taxon>
        <taxon>Hexamitidae</taxon>
        <taxon>Hexamitinae</taxon>
        <taxon>Spironucleus</taxon>
    </lineage>
</organism>
<dbReference type="AlphaFoldDB" id="V6LXX2"/>
<dbReference type="EMBL" id="KI545952">
    <property type="protein sequence ID" value="EST49405.1"/>
    <property type="molecule type" value="Genomic_DNA"/>
</dbReference>
<sequence length="100" mass="11879">MDFKKCDEVVNIRLIQGLQGKFLPYNSTGDLKTEFATKFSARIKQRLYKEMDEDFNSITMSEPLNRNLQLYNSDVPRWLLDINQRKHTHVSLLDRKIKCK</sequence>
<evidence type="ECO:0000313" key="3">
    <source>
        <dbReference type="Proteomes" id="UP000018208"/>
    </source>
</evidence>
<proteinExistence type="predicted"/>
<name>V6LXX2_9EUKA</name>
<keyword evidence="3" id="KW-1185">Reference proteome</keyword>
<evidence type="ECO:0000313" key="2">
    <source>
        <dbReference type="EMBL" id="KAH0576680.1"/>
    </source>
</evidence>
<accession>V6LXX2</accession>
<protein>
    <submittedName>
        <fullName evidence="1">Uncharacterized protein</fullName>
    </submittedName>
</protein>
<dbReference type="Proteomes" id="UP000018208">
    <property type="component" value="Unassembled WGS sequence"/>
</dbReference>
<reference evidence="2" key="2">
    <citation type="submission" date="2020-12" db="EMBL/GenBank/DDBJ databases">
        <title>New Spironucleus salmonicida genome in near-complete chromosomes.</title>
        <authorList>
            <person name="Xu F."/>
            <person name="Kurt Z."/>
            <person name="Jimenez-Gonzalez A."/>
            <person name="Astvaldsson A."/>
            <person name="Andersson J.O."/>
            <person name="Svard S.G."/>
        </authorList>
    </citation>
    <scope>NUCLEOTIDE SEQUENCE</scope>
    <source>
        <strain evidence="2">ATCC 50377</strain>
    </source>
</reference>
<dbReference type="VEuPathDB" id="GiardiaDB:SS50377_20026"/>
<dbReference type="EMBL" id="AUWU02000001">
    <property type="protein sequence ID" value="KAH0576680.1"/>
    <property type="molecule type" value="Genomic_DNA"/>
</dbReference>
<evidence type="ECO:0000313" key="1">
    <source>
        <dbReference type="EMBL" id="EST49405.1"/>
    </source>
</evidence>
<gene>
    <name evidence="1" type="ORF">SS50377_10330</name>
    <name evidence="2" type="ORF">SS50377_20026</name>
</gene>
<reference evidence="1 2" key="1">
    <citation type="journal article" date="2014" name="PLoS Genet.">
        <title>The Genome of Spironucleus salmonicida Highlights a Fish Pathogen Adapted to Fluctuating Environments.</title>
        <authorList>
            <person name="Xu F."/>
            <person name="Jerlstrom-Hultqvist J."/>
            <person name="Einarsson E."/>
            <person name="Astvaldsson A."/>
            <person name="Svard S.G."/>
            <person name="Andersson J.O."/>
        </authorList>
    </citation>
    <scope>NUCLEOTIDE SEQUENCE</scope>
    <source>
        <strain evidence="2">ATCC 50377</strain>
    </source>
</reference>